<organism evidence="1 2">
    <name type="scientific">Nestor notabilis</name>
    <name type="common">Kea</name>
    <dbReference type="NCBI Taxonomy" id="176057"/>
    <lineage>
        <taxon>Eukaryota</taxon>
        <taxon>Metazoa</taxon>
        <taxon>Chordata</taxon>
        <taxon>Craniata</taxon>
        <taxon>Vertebrata</taxon>
        <taxon>Euteleostomi</taxon>
        <taxon>Archelosauria</taxon>
        <taxon>Archosauria</taxon>
        <taxon>Dinosauria</taxon>
        <taxon>Saurischia</taxon>
        <taxon>Theropoda</taxon>
        <taxon>Coelurosauria</taxon>
        <taxon>Aves</taxon>
        <taxon>Neognathae</taxon>
        <taxon>Neoaves</taxon>
        <taxon>Telluraves</taxon>
        <taxon>Australaves</taxon>
        <taxon>Psittaciformes</taxon>
        <taxon>Psittacidae</taxon>
        <taxon>Nestor</taxon>
    </lineage>
</organism>
<dbReference type="EMBL" id="KK935911">
    <property type="protein sequence ID" value="KFQ47129.1"/>
    <property type="molecule type" value="Genomic_DNA"/>
</dbReference>
<protein>
    <submittedName>
        <fullName evidence="1">Uncharacterized protein</fullName>
    </submittedName>
</protein>
<reference evidence="1 2" key="1">
    <citation type="submission" date="2014-04" db="EMBL/GenBank/DDBJ databases">
        <title>Genome evolution of avian class.</title>
        <authorList>
            <person name="Zhang G."/>
            <person name="Li C."/>
        </authorList>
    </citation>
    <scope>NUCLEOTIDE SEQUENCE [LARGE SCALE GENOMIC DNA]</scope>
    <source>
        <strain evidence="1">BGI_N333</strain>
    </source>
</reference>
<feature type="non-terminal residue" evidence="1">
    <location>
        <position position="1"/>
    </location>
</feature>
<evidence type="ECO:0000313" key="1">
    <source>
        <dbReference type="EMBL" id="KFQ47129.1"/>
    </source>
</evidence>
<name>A0A091RY59_NESNO</name>
<evidence type="ECO:0000313" key="2">
    <source>
        <dbReference type="Proteomes" id="UP000053840"/>
    </source>
</evidence>
<sequence length="135" mass="14174">FSQALDGSLAFPVTPLRSCSSVFFSNSSVLFSAFSSEEVSETIESSTSFASFLTAIISVSADTEHTDSTFSDSVFVAASVISFISPRGEQAPAKLAQLNSWDVSSTFASSGVSEFTSFTSSGPGRHSVLLWDAVT</sequence>
<accession>A0A091RY59</accession>
<proteinExistence type="predicted"/>
<gene>
    <name evidence="1" type="ORF">N333_04581</name>
</gene>
<feature type="non-terminal residue" evidence="1">
    <location>
        <position position="135"/>
    </location>
</feature>
<keyword evidence="2" id="KW-1185">Reference proteome</keyword>
<dbReference type="Proteomes" id="UP000053840">
    <property type="component" value="Unassembled WGS sequence"/>
</dbReference>
<dbReference type="AlphaFoldDB" id="A0A091RY59"/>